<gene>
    <name evidence="3" type="ORF">SAMN05421874_101281</name>
</gene>
<organism evidence="3 4">
    <name type="scientific">Nonomuraea maritima</name>
    <dbReference type="NCBI Taxonomy" id="683260"/>
    <lineage>
        <taxon>Bacteria</taxon>
        <taxon>Bacillati</taxon>
        <taxon>Actinomycetota</taxon>
        <taxon>Actinomycetes</taxon>
        <taxon>Streptosporangiales</taxon>
        <taxon>Streptosporangiaceae</taxon>
        <taxon>Nonomuraea</taxon>
    </lineage>
</organism>
<dbReference type="AlphaFoldDB" id="A0A1G8SEH7"/>
<dbReference type="EMBL" id="FNFB01000001">
    <property type="protein sequence ID" value="SDJ27553.1"/>
    <property type="molecule type" value="Genomic_DNA"/>
</dbReference>
<dbReference type="STRING" id="683260.SAMN05421874_101281"/>
<dbReference type="InterPro" id="IPR012338">
    <property type="entry name" value="Beta-lactam/transpept-like"/>
</dbReference>
<keyword evidence="3" id="KW-0121">Carboxypeptidase</keyword>
<dbReference type="Pfam" id="PF00144">
    <property type="entry name" value="Beta-lactamase"/>
    <property type="match status" value="1"/>
</dbReference>
<feature type="signal peptide" evidence="1">
    <location>
        <begin position="1"/>
        <end position="21"/>
    </location>
</feature>
<keyword evidence="3" id="KW-0378">Hydrolase</keyword>
<dbReference type="SUPFAM" id="SSF56601">
    <property type="entry name" value="beta-lactamase/transpeptidase-like"/>
    <property type="match status" value="1"/>
</dbReference>
<dbReference type="PANTHER" id="PTHR46825:SF7">
    <property type="entry name" value="D-ALANYL-D-ALANINE CARBOXYPEPTIDASE"/>
    <property type="match status" value="1"/>
</dbReference>
<keyword evidence="1" id="KW-0732">Signal</keyword>
<dbReference type="InterPro" id="IPR050491">
    <property type="entry name" value="AmpC-like"/>
</dbReference>
<sequence length="409" mass="44117">MVAAALGALLTAGTVVTPAAAGTRLDRAELSRTLDAVHEAGMYGAYSAVRDGNESWRDAAGVADVDTGRRVQPNMEHRVGSITKTFTAVAVLQQVARGTIDLDAPVGRYLPDLVPGERGQRITVRMLLNHTSHIFDHVPVAFPSLLEGSVSSLEDNRFRTFDPAQLVRGALELPPTGEAGALPGVYSNTNYLLAGLLLERVTGEDAEKLITRDVIRKAGLRHTSFPRSPHIPGPHSRAYESMYGSFDPPRDFSVYDMSWVTTAGAVVSTMDDLNRFYRALLRGELIGRAELAEMQKTVPVLIGGAPIDYGLGIYTIDLGCGPLWGHDGSVFGMATQSLSTPDGKRQLSVGMNLTKYQQIDENGVLVPSPIDFAVYEHVVRGVCGPDAVRAKAAQPVTPFATDRLLVKRR</sequence>
<dbReference type="PANTHER" id="PTHR46825">
    <property type="entry name" value="D-ALANYL-D-ALANINE-CARBOXYPEPTIDASE/ENDOPEPTIDASE AMPH"/>
    <property type="match status" value="1"/>
</dbReference>
<keyword evidence="3" id="KW-0645">Protease</keyword>
<feature type="chain" id="PRO_5011580584" evidence="1">
    <location>
        <begin position="22"/>
        <end position="409"/>
    </location>
</feature>
<accession>A0A1G8SEH7</accession>
<dbReference type="InterPro" id="IPR001466">
    <property type="entry name" value="Beta-lactam-related"/>
</dbReference>
<evidence type="ECO:0000313" key="3">
    <source>
        <dbReference type="EMBL" id="SDJ27553.1"/>
    </source>
</evidence>
<protein>
    <submittedName>
        <fullName evidence="3">D-alanyl-D-alanine carboxypeptidase</fullName>
    </submittedName>
</protein>
<name>A0A1G8SEH7_9ACTN</name>
<keyword evidence="4" id="KW-1185">Reference proteome</keyword>
<evidence type="ECO:0000256" key="1">
    <source>
        <dbReference type="SAM" id="SignalP"/>
    </source>
</evidence>
<dbReference type="Gene3D" id="3.40.710.10">
    <property type="entry name" value="DD-peptidase/beta-lactamase superfamily"/>
    <property type="match status" value="1"/>
</dbReference>
<reference evidence="3 4" key="1">
    <citation type="submission" date="2016-10" db="EMBL/GenBank/DDBJ databases">
        <authorList>
            <person name="de Groot N.N."/>
        </authorList>
    </citation>
    <scope>NUCLEOTIDE SEQUENCE [LARGE SCALE GENOMIC DNA]</scope>
    <source>
        <strain evidence="3 4">CGMCC 4.5681</strain>
    </source>
</reference>
<feature type="domain" description="Beta-lactamase-related" evidence="2">
    <location>
        <begin position="38"/>
        <end position="333"/>
    </location>
</feature>
<dbReference type="GO" id="GO:0004180">
    <property type="term" value="F:carboxypeptidase activity"/>
    <property type="evidence" value="ECO:0007669"/>
    <property type="project" value="UniProtKB-KW"/>
</dbReference>
<dbReference type="Proteomes" id="UP000198683">
    <property type="component" value="Unassembled WGS sequence"/>
</dbReference>
<evidence type="ECO:0000313" key="4">
    <source>
        <dbReference type="Proteomes" id="UP000198683"/>
    </source>
</evidence>
<proteinExistence type="predicted"/>
<evidence type="ECO:0000259" key="2">
    <source>
        <dbReference type="Pfam" id="PF00144"/>
    </source>
</evidence>